<feature type="transmembrane region" description="Helical" evidence="13">
    <location>
        <begin position="141"/>
        <end position="161"/>
    </location>
</feature>
<feature type="transmembrane region" description="Helical" evidence="13">
    <location>
        <begin position="285"/>
        <end position="307"/>
    </location>
</feature>
<dbReference type="GO" id="GO:0005886">
    <property type="term" value="C:plasma membrane"/>
    <property type="evidence" value="ECO:0007669"/>
    <property type="project" value="UniProtKB-SubCell"/>
</dbReference>
<evidence type="ECO:0000256" key="11">
    <source>
        <dbReference type="ARBA" id="ARBA00023136"/>
    </source>
</evidence>
<feature type="transmembrane region" description="Helical" evidence="13">
    <location>
        <begin position="415"/>
        <end position="440"/>
    </location>
</feature>
<dbReference type="PIRSF" id="PIRSF006603">
    <property type="entry name" value="DinF"/>
    <property type="match status" value="1"/>
</dbReference>
<evidence type="ECO:0000256" key="7">
    <source>
        <dbReference type="ARBA" id="ARBA00022475"/>
    </source>
</evidence>
<keyword evidence="6" id="KW-0050">Antiport</keyword>
<accession>A0A1I2DLR8</accession>
<comment type="subcellular location">
    <subcellularLocation>
        <location evidence="2">Cell membrane</location>
        <topology evidence="2">Multi-pass membrane protein</topology>
    </subcellularLocation>
</comment>
<dbReference type="CDD" id="cd13138">
    <property type="entry name" value="MATE_yoeA_like"/>
    <property type="match status" value="1"/>
</dbReference>
<keyword evidence="15" id="KW-1185">Reference proteome</keyword>
<dbReference type="GO" id="GO:0015297">
    <property type="term" value="F:antiporter activity"/>
    <property type="evidence" value="ECO:0007669"/>
    <property type="project" value="UniProtKB-KW"/>
</dbReference>
<evidence type="ECO:0000256" key="13">
    <source>
        <dbReference type="SAM" id="Phobius"/>
    </source>
</evidence>
<name>A0A1I2DLR8_9FIRM</name>
<dbReference type="InterPro" id="IPR048279">
    <property type="entry name" value="MdtK-like"/>
</dbReference>
<dbReference type="Pfam" id="PF01554">
    <property type="entry name" value="MatE"/>
    <property type="match status" value="2"/>
</dbReference>
<reference evidence="14 15" key="1">
    <citation type="submission" date="2016-10" db="EMBL/GenBank/DDBJ databases">
        <authorList>
            <person name="de Groot N.N."/>
        </authorList>
    </citation>
    <scope>NUCLEOTIDE SEQUENCE [LARGE SCALE GENOMIC DNA]</scope>
    <source>
        <strain evidence="14 15">DSM 9236</strain>
    </source>
</reference>
<feature type="transmembrane region" description="Helical" evidence="13">
    <location>
        <begin position="96"/>
        <end position="121"/>
    </location>
</feature>
<evidence type="ECO:0000256" key="4">
    <source>
        <dbReference type="ARBA" id="ARBA00020268"/>
    </source>
</evidence>
<dbReference type="InterPro" id="IPR002528">
    <property type="entry name" value="MATE_fam"/>
</dbReference>
<dbReference type="EMBL" id="FONL01000021">
    <property type="protein sequence ID" value="SFE81524.1"/>
    <property type="molecule type" value="Genomic_DNA"/>
</dbReference>
<evidence type="ECO:0000256" key="10">
    <source>
        <dbReference type="ARBA" id="ARBA00023065"/>
    </source>
</evidence>
<evidence type="ECO:0000256" key="3">
    <source>
        <dbReference type="ARBA" id="ARBA00010199"/>
    </source>
</evidence>
<gene>
    <name evidence="14" type="ORF">SAMN05216245_12128</name>
</gene>
<feature type="transmembrane region" description="Helical" evidence="13">
    <location>
        <begin position="168"/>
        <end position="190"/>
    </location>
</feature>
<protein>
    <recommendedName>
        <fullName evidence="4">Probable multidrug resistance protein NorM</fullName>
    </recommendedName>
    <alternativeName>
        <fullName evidence="12">Multidrug-efflux transporter</fullName>
    </alternativeName>
</protein>
<feature type="transmembrane region" description="Helical" evidence="13">
    <location>
        <begin position="387"/>
        <end position="409"/>
    </location>
</feature>
<keyword evidence="10" id="KW-0406">Ion transport</keyword>
<dbReference type="NCBIfam" id="TIGR00797">
    <property type="entry name" value="matE"/>
    <property type="match status" value="1"/>
</dbReference>
<evidence type="ECO:0000256" key="2">
    <source>
        <dbReference type="ARBA" id="ARBA00004651"/>
    </source>
</evidence>
<evidence type="ECO:0000313" key="15">
    <source>
        <dbReference type="Proteomes" id="UP000198896"/>
    </source>
</evidence>
<comment type="function">
    <text evidence="1">Multidrug efflux pump.</text>
</comment>
<comment type="similarity">
    <text evidence="3">Belongs to the multi antimicrobial extrusion (MATE) (TC 2.A.66.1) family.</text>
</comment>
<organism evidence="14 15">
    <name type="scientific">Succiniclasticum ruminis DSM 9236</name>
    <dbReference type="NCBI Taxonomy" id="1123323"/>
    <lineage>
        <taxon>Bacteria</taxon>
        <taxon>Bacillati</taxon>
        <taxon>Bacillota</taxon>
        <taxon>Negativicutes</taxon>
        <taxon>Acidaminococcales</taxon>
        <taxon>Acidaminococcaceae</taxon>
        <taxon>Succiniclasticum</taxon>
    </lineage>
</organism>
<dbReference type="InterPro" id="IPR050222">
    <property type="entry name" value="MATE_MdtK"/>
</dbReference>
<evidence type="ECO:0000256" key="9">
    <source>
        <dbReference type="ARBA" id="ARBA00022989"/>
    </source>
</evidence>
<dbReference type="AlphaFoldDB" id="A0A1I2DLR8"/>
<feature type="transmembrane region" description="Helical" evidence="13">
    <location>
        <begin position="12"/>
        <end position="31"/>
    </location>
</feature>
<evidence type="ECO:0000256" key="6">
    <source>
        <dbReference type="ARBA" id="ARBA00022449"/>
    </source>
</evidence>
<keyword evidence="11 13" id="KW-0472">Membrane</keyword>
<keyword evidence="9 13" id="KW-1133">Transmembrane helix</keyword>
<feature type="transmembrane region" description="Helical" evidence="13">
    <location>
        <begin position="51"/>
        <end position="84"/>
    </location>
</feature>
<feature type="transmembrane region" description="Helical" evidence="13">
    <location>
        <begin position="357"/>
        <end position="380"/>
    </location>
</feature>
<evidence type="ECO:0000313" key="14">
    <source>
        <dbReference type="EMBL" id="SFE81524.1"/>
    </source>
</evidence>
<dbReference type="PANTHER" id="PTHR43298">
    <property type="entry name" value="MULTIDRUG RESISTANCE PROTEIN NORM-RELATED"/>
    <property type="match status" value="1"/>
</dbReference>
<sequence>MAFSKTINALEGSIWDKIIVFAIPMALTSLFQQLFNSADIAVIGRFSGSQALAAVGSTATIVNIFINCLVGTSVGATVVISHLLGEKNEKAAQEALHASVCFSVIFGIVLGILGLLIAQPVLRLMGTPAEVLDMADLYLKIYYLGIPFLTVYNFGAAIFRANGDTKKALLSLTVSGFINVALNIFFVVFCGMSVDGVAIATVIANIISAGLIIYYLTKEQGLLHLSFSKIYWHTGMIIQVLKIGIPTAIQGMVFSLSNMIIQVAINSLGSAAIAASTVALNFEMWAYHVLTGFSQACTAFVGLNYGARKLKRCIRITRWCMLEGIIASIFVSLFFILLRKPLVALFTADTVVAELAYVRICWIISFEFISMVMDVFSGALRGWGFSLLPAVITTAGICVLRVIYVYTVFAGWPDFGVLMAVYPLSWLVTAIGITIAYFSVKKKIIATQMRVWAE</sequence>
<feature type="transmembrane region" description="Helical" evidence="13">
    <location>
        <begin position="196"/>
        <end position="216"/>
    </location>
</feature>
<dbReference type="GO" id="GO:0006811">
    <property type="term" value="P:monoatomic ion transport"/>
    <property type="evidence" value="ECO:0007669"/>
    <property type="project" value="UniProtKB-KW"/>
</dbReference>
<proteinExistence type="inferred from homology"/>
<dbReference type="OrthoDB" id="9776324at2"/>
<keyword evidence="7" id="KW-1003">Cell membrane</keyword>
<dbReference type="Proteomes" id="UP000198896">
    <property type="component" value="Unassembled WGS sequence"/>
</dbReference>
<keyword evidence="8 13" id="KW-0812">Transmembrane</keyword>
<evidence type="ECO:0000256" key="12">
    <source>
        <dbReference type="ARBA" id="ARBA00031636"/>
    </source>
</evidence>
<dbReference type="PANTHER" id="PTHR43298:SF2">
    <property type="entry name" value="FMN_FAD EXPORTER YEEO-RELATED"/>
    <property type="match status" value="1"/>
</dbReference>
<keyword evidence="5" id="KW-0813">Transport</keyword>
<feature type="transmembrane region" description="Helical" evidence="13">
    <location>
        <begin position="319"/>
        <end position="337"/>
    </location>
</feature>
<evidence type="ECO:0000256" key="8">
    <source>
        <dbReference type="ARBA" id="ARBA00022692"/>
    </source>
</evidence>
<feature type="transmembrane region" description="Helical" evidence="13">
    <location>
        <begin position="237"/>
        <end position="265"/>
    </location>
</feature>
<dbReference type="RefSeq" id="WP_093914183.1">
    <property type="nucleotide sequence ID" value="NZ_FONL01000021.1"/>
</dbReference>
<dbReference type="STRING" id="1123323.SAMN05216245_12128"/>
<evidence type="ECO:0000256" key="5">
    <source>
        <dbReference type="ARBA" id="ARBA00022448"/>
    </source>
</evidence>
<dbReference type="GO" id="GO:0042910">
    <property type="term" value="F:xenobiotic transmembrane transporter activity"/>
    <property type="evidence" value="ECO:0007669"/>
    <property type="project" value="InterPro"/>
</dbReference>
<evidence type="ECO:0000256" key="1">
    <source>
        <dbReference type="ARBA" id="ARBA00003408"/>
    </source>
</evidence>